<dbReference type="InterPro" id="IPR036097">
    <property type="entry name" value="HisK_dim/P_sf"/>
</dbReference>
<evidence type="ECO:0000256" key="19">
    <source>
        <dbReference type="PROSITE-ProRule" id="PRU00169"/>
    </source>
</evidence>
<evidence type="ECO:0000256" key="15">
    <source>
        <dbReference type="ARBA" id="ARBA00064003"/>
    </source>
</evidence>
<dbReference type="GO" id="GO:0005886">
    <property type="term" value="C:plasma membrane"/>
    <property type="evidence" value="ECO:0007669"/>
    <property type="project" value="UniProtKB-SubCell"/>
</dbReference>
<dbReference type="PRINTS" id="PR00344">
    <property type="entry name" value="BCTRLSENSOR"/>
</dbReference>
<dbReference type="Pfam" id="PF00512">
    <property type="entry name" value="HisKA"/>
    <property type="match status" value="1"/>
</dbReference>
<dbReference type="Gene3D" id="3.30.565.10">
    <property type="entry name" value="Histidine kinase-like ATPase, C-terminal domain"/>
    <property type="match status" value="1"/>
</dbReference>
<evidence type="ECO:0000259" key="24">
    <source>
        <dbReference type="PROSITE" id="PS50113"/>
    </source>
</evidence>
<keyword evidence="27" id="KW-1185">Reference proteome</keyword>
<dbReference type="InterPro" id="IPR001789">
    <property type="entry name" value="Sig_transdc_resp-reg_receiver"/>
</dbReference>
<feature type="domain" description="PAC" evidence="24">
    <location>
        <begin position="297"/>
        <end position="349"/>
    </location>
</feature>
<keyword evidence="12 20" id="KW-1133">Transmembrane helix</keyword>
<dbReference type="CDD" id="cd17546">
    <property type="entry name" value="REC_hyHK_CKI1_RcsC-like"/>
    <property type="match status" value="1"/>
</dbReference>
<evidence type="ECO:0000256" key="4">
    <source>
        <dbReference type="ARBA" id="ARBA00012438"/>
    </source>
</evidence>
<dbReference type="NCBIfam" id="TIGR00229">
    <property type="entry name" value="sensory_box"/>
    <property type="match status" value="1"/>
</dbReference>
<protein>
    <recommendedName>
        <fullName evidence="17">Circadian input-output histidine kinase CikA</fullName>
        <ecNumber evidence="4">2.7.13.3</ecNumber>
    </recommendedName>
    <alternativeName>
        <fullName evidence="16">Sensory/regulatory protein RpfC</fullName>
    </alternativeName>
</protein>
<dbReference type="SMART" id="SM00387">
    <property type="entry name" value="HATPase_c"/>
    <property type="match status" value="1"/>
</dbReference>
<dbReference type="SMART" id="SM00091">
    <property type="entry name" value="PAS"/>
    <property type="match status" value="1"/>
</dbReference>
<organism evidence="26 27">
    <name type="scientific">Fimbriimonas ginsengisoli Gsoil 348</name>
    <dbReference type="NCBI Taxonomy" id="661478"/>
    <lineage>
        <taxon>Bacteria</taxon>
        <taxon>Bacillati</taxon>
        <taxon>Armatimonadota</taxon>
        <taxon>Fimbriimonadia</taxon>
        <taxon>Fimbriimonadales</taxon>
        <taxon>Fimbriimonadaceae</taxon>
        <taxon>Fimbriimonas</taxon>
    </lineage>
</organism>
<dbReference type="FunFam" id="1.10.287.130:FF:000002">
    <property type="entry name" value="Two-component osmosensing histidine kinase"/>
    <property type="match status" value="1"/>
</dbReference>
<keyword evidence="13" id="KW-0902">Two-component regulatory system</keyword>
<dbReference type="SMART" id="SM00086">
    <property type="entry name" value="PAC"/>
    <property type="match status" value="1"/>
</dbReference>
<evidence type="ECO:0000259" key="21">
    <source>
        <dbReference type="PROSITE" id="PS50109"/>
    </source>
</evidence>
<feature type="modified residue" description="4-aspartylphosphate" evidence="19">
    <location>
        <position position="811"/>
    </location>
</feature>
<dbReference type="InterPro" id="IPR000700">
    <property type="entry name" value="PAS-assoc_C"/>
</dbReference>
<dbReference type="PROSITE" id="PS50109">
    <property type="entry name" value="HIS_KIN"/>
    <property type="match status" value="1"/>
</dbReference>
<dbReference type="InterPro" id="IPR008207">
    <property type="entry name" value="Sig_transdc_His_kin_Hpt_dom"/>
</dbReference>
<evidence type="ECO:0000313" key="26">
    <source>
        <dbReference type="EMBL" id="AIE86900.1"/>
    </source>
</evidence>
<dbReference type="Pfam" id="PF05227">
    <property type="entry name" value="CHASE3"/>
    <property type="match status" value="1"/>
</dbReference>
<dbReference type="PANTHER" id="PTHR45339">
    <property type="entry name" value="HYBRID SIGNAL TRANSDUCTION HISTIDINE KINASE J"/>
    <property type="match status" value="1"/>
</dbReference>
<evidence type="ECO:0000256" key="18">
    <source>
        <dbReference type="PROSITE-ProRule" id="PRU00110"/>
    </source>
</evidence>
<dbReference type="SUPFAM" id="SSF52172">
    <property type="entry name" value="CheY-like"/>
    <property type="match status" value="2"/>
</dbReference>
<evidence type="ECO:0000259" key="23">
    <source>
        <dbReference type="PROSITE" id="PS50112"/>
    </source>
</evidence>
<evidence type="ECO:0000256" key="16">
    <source>
        <dbReference type="ARBA" id="ARBA00068150"/>
    </source>
</evidence>
<keyword evidence="8 20" id="KW-0812">Transmembrane</keyword>
<evidence type="ECO:0000256" key="12">
    <source>
        <dbReference type="ARBA" id="ARBA00022989"/>
    </source>
</evidence>
<dbReference type="PROSITE" id="PS50894">
    <property type="entry name" value="HPT"/>
    <property type="match status" value="1"/>
</dbReference>
<feature type="domain" description="PAS" evidence="23">
    <location>
        <begin position="215"/>
        <end position="264"/>
    </location>
</feature>
<dbReference type="InterPro" id="IPR005467">
    <property type="entry name" value="His_kinase_dom"/>
</dbReference>
<dbReference type="InterPro" id="IPR003661">
    <property type="entry name" value="HisK_dim/P_dom"/>
</dbReference>
<evidence type="ECO:0000256" key="11">
    <source>
        <dbReference type="ARBA" id="ARBA00022840"/>
    </source>
</evidence>
<evidence type="ECO:0000256" key="8">
    <source>
        <dbReference type="ARBA" id="ARBA00022692"/>
    </source>
</evidence>
<evidence type="ECO:0000256" key="2">
    <source>
        <dbReference type="ARBA" id="ARBA00004651"/>
    </source>
</evidence>
<dbReference type="SUPFAM" id="SSF47384">
    <property type="entry name" value="Homodimeric domain of signal transducing histidine kinase"/>
    <property type="match status" value="1"/>
</dbReference>
<dbReference type="InterPro" id="IPR036890">
    <property type="entry name" value="HATPase_C_sf"/>
</dbReference>
<evidence type="ECO:0000313" key="27">
    <source>
        <dbReference type="Proteomes" id="UP000027982"/>
    </source>
</evidence>
<dbReference type="eggNOG" id="COG0642">
    <property type="taxonomic scope" value="Bacteria"/>
</dbReference>
<dbReference type="SUPFAM" id="SSF55785">
    <property type="entry name" value="PYP-like sensor domain (PAS domain)"/>
    <property type="match status" value="1"/>
</dbReference>
<dbReference type="RefSeq" id="WP_025229170.1">
    <property type="nucleotide sequence ID" value="NZ_CP007139.1"/>
</dbReference>
<dbReference type="CDD" id="cd00082">
    <property type="entry name" value="HisKA"/>
    <property type="match status" value="1"/>
</dbReference>
<dbReference type="PROSITE" id="PS50112">
    <property type="entry name" value="PAS"/>
    <property type="match status" value="1"/>
</dbReference>
<keyword evidence="7" id="KW-0808">Transferase</keyword>
<dbReference type="SMART" id="SM00388">
    <property type="entry name" value="HisKA"/>
    <property type="match status" value="1"/>
</dbReference>
<dbReference type="Gene3D" id="1.20.120.160">
    <property type="entry name" value="HPT domain"/>
    <property type="match status" value="1"/>
</dbReference>
<dbReference type="Gene3D" id="1.10.287.130">
    <property type="match status" value="1"/>
</dbReference>
<dbReference type="PANTHER" id="PTHR45339:SF1">
    <property type="entry name" value="HYBRID SIGNAL TRANSDUCTION HISTIDINE KINASE J"/>
    <property type="match status" value="1"/>
</dbReference>
<dbReference type="InterPro" id="IPR036641">
    <property type="entry name" value="HPT_dom_sf"/>
</dbReference>
<dbReference type="CDD" id="cd00156">
    <property type="entry name" value="REC"/>
    <property type="match status" value="1"/>
</dbReference>
<evidence type="ECO:0000256" key="5">
    <source>
        <dbReference type="ARBA" id="ARBA00022475"/>
    </source>
</evidence>
<feature type="domain" description="HPt" evidence="25">
    <location>
        <begin position="913"/>
        <end position="1012"/>
    </location>
</feature>
<comment type="similarity">
    <text evidence="3">In the N-terminal section; belongs to the phytochrome family.</text>
</comment>
<dbReference type="InterPro" id="IPR003594">
    <property type="entry name" value="HATPase_dom"/>
</dbReference>
<feature type="modified residue" description="Phosphohistidine" evidence="18">
    <location>
        <position position="952"/>
    </location>
</feature>
<evidence type="ECO:0000256" key="9">
    <source>
        <dbReference type="ARBA" id="ARBA00022741"/>
    </source>
</evidence>
<dbReference type="eggNOG" id="COG5002">
    <property type="taxonomic scope" value="Bacteria"/>
</dbReference>
<keyword evidence="6 19" id="KW-0597">Phosphoprotein</keyword>
<dbReference type="SUPFAM" id="SSF55874">
    <property type="entry name" value="ATPase domain of HSP90 chaperone/DNA topoisomerase II/histidine kinase"/>
    <property type="match status" value="1"/>
</dbReference>
<keyword evidence="5" id="KW-1003">Cell membrane</keyword>
<dbReference type="CDD" id="cd00130">
    <property type="entry name" value="PAS"/>
    <property type="match status" value="1"/>
</dbReference>
<dbReference type="Pfam" id="PF13426">
    <property type="entry name" value="PAS_9"/>
    <property type="match status" value="1"/>
</dbReference>
<feature type="domain" description="Response regulatory" evidence="22">
    <location>
        <begin position="762"/>
        <end position="880"/>
    </location>
</feature>
<evidence type="ECO:0000256" key="6">
    <source>
        <dbReference type="ARBA" id="ARBA00022553"/>
    </source>
</evidence>
<keyword evidence="11" id="KW-0067">ATP-binding</keyword>
<dbReference type="InterPro" id="IPR007891">
    <property type="entry name" value="CHASE3"/>
</dbReference>
<comment type="subcellular location">
    <subcellularLocation>
        <location evidence="2">Cell membrane</location>
        <topology evidence="2">Multi-pass membrane protein</topology>
    </subcellularLocation>
</comment>
<gene>
    <name evidence="26" type="ORF">OP10G_3532</name>
</gene>
<evidence type="ECO:0000256" key="20">
    <source>
        <dbReference type="SAM" id="Phobius"/>
    </source>
</evidence>
<dbReference type="OrthoDB" id="5563233at2"/>
<accession>A0A068NVT3</accession>
<keyword evidence="9" id="KW-0547">Nucleotide-binding</keyword>
<dbReference type="InterPro" id="IPR035965">
    <property type="entry name" value="PAS-like_dom_sf"/>
</dbReference>
<evidence type="ECO:0000256" key="17">
    <source>
        <dbReference type="ARBA" id="ARBA00074306"/>
    </source>
</evidence>
<evidence type="ECO:0000259" key="25">
    <source>
        <dbReference type="PROSITE" id="PS50894"/>
    </source>
</evidence>
<dbReference type="Pfam" id="PF02518">
    <property type="entry name" value="HATPase_c"/>
    <property type="match status" value="1"/>
</dbReference>
<evidence type="ECO:0000256" key="14">
    <source>
        <dbReference type="ARBA" id="ARBA00023136"/>
    </source>
</evidence>
<dbReference type="InterPro" id="IPR004358">
    <property type="entry name" value="Sig_transdc_His_kin-like_C"/>
</dbReference>
<dbReference type="AlphaFoldDB" id="A0A068NVT3"/>
<proteinExistence type="inferred from homology"/>
<reference evidence="26 27" key="1">
    <citation type="journal article" date="2014" name="PLoS ONE">
        <title>The first complete genome sequence of the class fimbriimonadia in the phylum armatimonadetes.</title>
        <authorList>
            <person name="Hu Z.Y."/>
            <person name="Wang Y.Z."/>
            <person name="Im W.T."/>
            <person name="Wang S.Y."/>
            <person name="Zhao G.P."/>
            <person name="Zheng H.J."/>
            <person name="Quan Z.X."/>
        </authorList>
    </citation>
    <scope>NUCLEOTIDE SEQUENCE [LARGE SCALE GENOMIC DNA]</scope>
    <source>
        <strain evidence="26">Gsoil 348</strain>
    </source>
</reference>
<dbReference type="GO" id="GO:0000155">
    <property type="term" value="F:phosphorelay sensor kinase activity"/>
    <property type="evidence" value="ECO:0007669"/>
    <property type="project" value="InterPro"/>
</dbReference>
<comment type="catalytic activity">
    <reaction evidence="1">
        <text>ATP + protein L-histidine = ADP + protein N-phospho-L-histidine.</text>
        <dbReference type="EC" id="2.7.13.3"/>
    </reaction>
</comment>
<feature type="transmembrane region" description="Helical" evidence="20">
    <location>
        <begin position="173"/>
        <end position="192"/>
    </location>
</feature>
<dbReference type="EC" id="2.7.13.3" evidence="4"/>
<evidence type="ECO:0000256" key="13">
    <source>
        <dbReference type="ARBA" id="ARBA00023012"/>
    </source>
</evidence>
<feature type="domain" description="Histidine kinase" evidence="21">
    <location>
        <begin position="381"/>
        <end position="602"/>
    </location>
</feature>
<evidence type="ECO:0000256" key="10">
    <source>
        <dbReference type="ARBA" id="ARBA00022777"/>
    </source>
</evidence>
<dbReference type="STRING" id="661478.OP10G_3532"/>
<dbReference type="InterPro" id="IPR001610">
    <property type="entry name" value="PAC"/>
</dbReference>
<sequence>MGFALGVVALIFVGSVARNSANEFVRTADQVTQRQHVLDLIADSRKALNRAEAEQRGFLLTGSSQYLQNYDTAPATFEASMDDLRRMLGAADPDLDLAEHLGRAKLDEMQDCIRIYKTKGPEAARALIGTNLGLNLMTRFRETMIAVEARQRKALATAAAENRLNRTRVERSTFAGLIFTGLIVVASLLAVLRDLRKRTLAESRLEANLALQGLIFDSVSAAIIATDGSGRVTLFNAVAQRWLGYSAEEVFSNPAILDLIHDQSEVEQAARELEAEYGEPVSPDNVFGFKPRRGSRFVREWTFVRKDGTRFPVLLSISAIRNATGETQGLVGIAVDLTQEKAARAELDGYVHRLEASAKELQESRDVALAATRTKSEFLANMSHEIRTPMNGVMGMAHLLQSTPLTERQKGFVRTILQSAESLLTILNDILDLSKMEAGKMTLEHFPFDLRILLEDICESQAPAAHAKGLELGCVMPPSVPEFVLGDPGRLRQILTNLVSNAVKFTSEGEVTLSASVVRHGANRITYRISVRDTGIGIPPDRQERIFESFTQADGSTTRKYGGTGLGLTICRQLVELMGGAIGVMSEPGKGSEFWLEIPLHRQESPLQEGNDRHDLGGRRILIADDNATNRIVLRELLTHWNCQVVESATGEDAVDIALRDPLFDCVVLDMHMPGMDGVEVAQALRKDSRTSAIPLVLLSSSGISQTEAESESLFDAVIFKPIRSSPLYSTISHVTGGAPPAEPTAPFLSLSGEEAHMGTLRVLVVEDNVVNQMVATELLESWGCQSETADNGAAAVALYGHQRFDVILMDVQMPVMDGYEATSEIRRMEEGTGRHIPIFAMTANAMSGDRERCLKAGMDGYLSKPLQPSKLRERLLEVATEVKEESMSTNEELHEDVPLFEAQRLDETCAGKASLKLRVIERYIATSKAGADAIEAAAAEGDAVALASAAHGLKGSSLTVGSPLLSALCERIEHSAREGRIDAQAATMVRPSLLRLYGALEKLAKELLPTV</sequence>
<keyword evidence="14 20" id="KW-0472">Membrane</keyword>
<name>A0A068NVT3_FIMGI</name>
<dbReference type="InterPro" id="IPR011006">
    <property type="entry name" value="CheY-like_superfamily"/>
</dbReference>
<evidence type="ECO:0000256" key="1">
    <source>
        <dbReference type="ARBA" id="ARBA00000085"/>
    </source>
</evidence>
<dbReference type="Proteomes" id="UP000027982">
    <property type="component" value="Chromosome"/>
</dbReference>
<dbReference type="SUPFAM" id="SSF47226">
    <property type="entry name" value="Histidine-containing phosphotransfer domain, HPT domain"/>
    <property type="match status" value="1"/>
</dbReference>
<dbReference type="Pfam" id="PF01627">
    <property type="entry name" value="Hpt"/>
    <property type="match status" value="1"/>
</dbReference>
<dbReference type="FunFam" id="3.30.565.10:FF:000010">
    <property type="entry name" value="Sensor histidine kinase RcsC"/>
    <property type="match status" value="1"/>
</dbReference>
<feature type="modified residue" description="4-aspartylphosphate" evidence="19">
    <location>
        <position position="670"/>
    </location>
</feature>
<dbReference type="InterPro" id="IPR000014">
    <property type="entry name" value="PAS"/>
</dbReference>
<dbReference type="Pfam" id="PF00072">
    <property type="entry name" value="Response_reg"/>
    <property type="match status" value="2"/>
</dbReference>
<dbReference type="CDD" id="cd16922">
    <property type="entry name" value="HATPase_EvgS-ArcB-TorS-like"/>
    <property type="match status" value="1"/>
</dbReference>
<comment type="subunit">
    <text evidence="15">At low DSF concentrations, interacts with RpfF.</text>
</comment>
<dbReference type="KEGG" id="fgi:OP10G_3532"/>
<dbReference type="GO" id="GO:0005524">
    <property type="term" value="F:ATP binding"/>
    <property type="evidence" value="ECO:0007669"/>
    <property type="project" value="UniProtKB-KW"/>
</dbReference>
<dbReference type="PROSITE" id="PS50110">
    <property type="entry name" value="RESPONSE_REGULATORY"/>
    <property type="match status" value="2"/>
</dbReference>
<dbReference type="Gene3D" id="3.30.450.20">
    <property type="entry name" value="PAS domain"/>
    <property type="match status" value="1"/>
</dbReference>
<dbReference type="PROSITE" id="PS50113">
    <property type="entry name" value="PAC"/>
    <property type="match status" value="1"/>
</dbReference>
<feature type="domain" description="Response regulatory" evidence="22">
    <location>
        <begin position="620"/>
        <end position="736"/>
    </location>
</feature>
<evidence type="ECO:0000256" key="7">
    <source>
        <dbReference type="ARBA" id="ARBA00022679"/>
    </source>
</evidence>
<evidence type="ECO:0000259" key="22">
    <source>
        <dbReference type="PROSITE" id="PS50110"/>
    </source>
</evidence>
<evidence type="ECO:0000256" key="3">
    <source>
        <dbReference type="ARBA" id="ARBA00006402"/>
    </source>
</evidence>
<dbReference type="HOGENOM" id="CLU_297513_0_0_0"/>
<keyword evidence="10 26" id="KW-0418">Kinase</keyword>
<dbReference type="Gene3D" id="3.40.50.2300">
    <property type="match status" value="2"/>
</dbReference>
<dbReference type="CDD" id="cd19410">
    <property type="entry name" value="HK9-like_sensor"/>
    <property type="match status" value="1"/>
</dbReference>
<dbReference type="SMART" id="SM00448">
    <property type="entry name" value="REC"/>
    <property type="match status" value="2"/>
</dbReference>
<dbReference type="EMBL" id="CP007139">
    <property type="protein sequence ID" value="AIE86900.1"/>
    <property type="molecule type" value="Genomic_DNA"/>
</dbReference>